<name>A0A1F5FFL4_9BACT</name>
<dbReference type="SUPFAM" id="SSF51905">
    <property type="entry name" value="FAD/NAD(P)-binding domain"/>
    <property type="match status" value="1"/>
</dbReference>
<dbReference type="NCBIfam" id="NF003739">
    <property type="entry name" value="PRK05335.1"/>
    <property type="match status" value="1"/>
</dbReference>
<evidence type="ECO:0000256" key="6">
    <source>
        <dbReference type="ARBA" id="ARBA00022694"/>
    </source>
</evidence>
<gene>
    <name evidence="11" type="ORF">A2Y64_05765</name>
</gene>
<dbReference type="Proteomes" id="UP000177187">
    <property type="component" value="Unassembled WGS sequence"/>
</dbReference>
<reference evidence="11 12" key="1">
    <citation type="journal article" date="2016" name="Nat. Commun.">
        <title>Thousands of microbial genomes shed light on interconnected biogeochemical processes in an aquifer system.</title>
        <authorList>
            <person name="Anantharaman K."/>
            <person name="Brown C.T."/>
            <person name="Hug L.A."/>
            <person name="Sharon I."/>
            <person name="Castelle C.J."/>
            <person name="Probst A.J."/>
            <person name="Thomas B.C."/>
            <person name="Singh A."/>
            <person name="Wilkins M.J."/>
            <person name="Karaoz U."/>
            <person name="Brodie E.L."/>
            <person name="Williams K.H."/>
            <person name="Hubbard S.S."/>
            <person name="Banfield J.F."/>
        </authorList>
    </citation>
    <scope>NUCLEOTIDE SEQUENCE [LARGE SCALE GENOMIC DNA]</scope>
</reference>
<keyword evidence="2" id="KW-0963">Cytoplasm</keyword>
<feature type="domain" description="MnmG N-terminal" evidence="10">
    <location>
        <begin position="6"/>
        <end position="372"/>
    </location>
</feature>
<dbReference type="Gene3D" id="3.50.50.60">
    <property type="entry name" value="FAD/NAD(P)-binding domain"/>
    <property type="match status" value="2"/>
</dbReference>
<evidence type="ECO:0000256" key="7">
    <source>
        <dbReference type="ARBA" id="ARBA00022827"/>
    </source>
</evidence>
<keyword evidence="8" id="KW-0521">NADP</keyword>
<dbReference type="HAMAP" id="MF_01037">
    <property type="entry name" value="TrmFO"/>
    <property type="match status" value="1"/>
</dbReference>
<dbReference type="GO" id="GO:0047151">
    <property type="term" value="F:tRNA (uracil(54)-C5)-methyltransferase activity, 5,10-methylenetetrahydrofolate-dependent"/>
    <property type="evidence" value="ECO:0007669"/>
    <property type="project" value="InterPro"/>
</dbReference>
<dbReference type="Pfam" id="PF01134">
    <property type="entry name" value="GIDA"/>
    <property type="match status" value="1"/>
</dbReference>
<dbReference type="GO" id="GO:0005829">
    <property type="term" value="C:cytosol"/>
    <property type="evidence" value="ECO:0007669"/>
    <property type="project" value="TreeGrafter"/>
</dbReference>
<keyword evidence="5 11" id="KW-0808">Transferase</keyword>
<dbReference type="GO" id="GO:0030488">
    <property type="term" value="P:tRNA methylation"/>
    <property type="evidence" value="ECO:0007669"/>
    <property type="project" value="TreeGrafter"/>
</dbReference>
<feature type="non-terminal residue" evidence="11">
    <location>
        <position position="441"/>
    </location>
</feature>
<keyword evidence="3 11" id="KW-0489">Methyltransferase</keyword>
<dbReference type="InterPro" id="IPR004417">
    <property type="entry name" value="TrmFO"/>
</dbReference>
<dbReference type="PANTHER" id="PTHR11806">
    <property type="entry name" value="GLUCOSE INHIBITED DIVISION PROTEIN A"/>
    <property type="match status" value="1"/>
</dbReference>
<evidence type="ECO:0000256" key="3">
    <source>
        <dbReference type="ARBA" id="ARBA00022603"/>
    </source>
</evidence>
<evidence type="ECO:0000313" key="11">
    <source>
        <dbReference type="EMBL" id="OGD78455.1"/>
    </source>
</evidence>
<dbReference type="EMBL" id="MFAF01000035">
    <property type="protein sequence ID" value="OGD78455.1"/>
    <property type="molecule type" value="Genomic_DNA"/>
</dbReference>
<keyword evidence="4" id="KW-0285">Flavoprotein</keyword>
<keyword evidence="7" id="KW-0274">FAD</keyword>
<dbReference type="PANTHER" id="PTHR11806:SF2">
    <property type="entry name" value="METHYLENETETRAHYDROFOLATE--TRNA-(URACIL-5-)-METHYLTRANSFERASE TRMFO"/>
    <property type="match status" value="1"/>
</dbReference>
<dbReference type="AlphaFoldDB" id="A0A1F5FFL4"/>
<dbReference type="PROSITE" id="PS51257">
    <property type="entry name" value="PROKAR_LIPOPROTEIN"/>
    <property type="match status" value="1"/>
</dbReference>
<evidence type="ECO:0000256" key="4">
    <source>
        <dbReference type="ARBA" id="ARBA00022630"/>
    </source>
</evidence>
<dbReference type="GO" id="GO:0050660">
    <property type="term" value="F:flavin adenine dinucleotide binding"/>
    <property type="evidence" value="ECO:0007669"/>
    <property type="project" value="InterPro"/>
</dbReference>
<sequence>MTPGRVSVVGGGLAGCEAAWQLARAGHPVRLFEMRPGKGTGAHTGDGLAELVCSNSLKSVEIHNAHGCLKAELELLGSLLMEAAKSCCVPAGSALAVDRELFSAEVERRLTADPLVEVVREEVTEPPEAPAVLATGPLTAPTLMGRLEEELGRGRLFFHDATSPVVTAESLDPEKVFPSGRHGSGDDYLNVGLRAEVYENFWRNLLTLPRAAVHAVDRELVGDAFTVFEGCLPLEVLAERGREALRFGPLRPVGLRRPDTGESYHAVIQLRAEDREKTRYSLVGCQTRLTPLAQRALLRSLPGLERAEFVRYGRMHRNAYLDAPALLEANLELRERPGVFVAGQLSGAEGYVEAVATGLLAGMNLARRLSGREPLVPPRETVLGGLVRTLSGVDRIGGDAPPCPVNANFGLLPPLSTRVRGKRDRRTALALRALAAMRSFR</sequence>
<comment type="caution">
    <text evidence="11">The sequence shown here is derived from an EMBL/GenBank/DDBJ whole genome shotgun (WGS) entry which is preliminary data.</text>
</comment>
<evidence type="ECO:0000256" key="5">
    <source>
        <dbReference type="ARBA" id="ARBA00022679"/>
    </source>
</evidence>
<dbReference type="GO" id="GO:0002098">
    <property type="term" value="P:tRNA wobble uridine modification"/>
    <property type="evidence" value="ECO:0007669"/>
    <property type="project" value="TreeGrafter"/>
</dbReference>
<evidence type="ECO:0000256" key="9">
    <source>
        <dbReference type="ARBA" id="ARBA00023027"/>
    </source>
</evidence>
<organism evidence="11 12">
    <name type="scientific">Candidatus Coatesbacteria bacterium RBG_13_66_14</name>
    <dbReference type="NCBI Taxonomy" id="1817816"/>
    <lineage>
        <taxon>Bacteria</taxon>
        <taxon>Candidatus Coatesiibacteriota</taxon>
    </lineage>
</organism>
<keyword evidence="9" id="KW-0520">NAD</keyword>
<accession>A0A1F5FFL4</accession>
<dbReference type="STRING" id="1817816.A2Y64_05765"/>
<evidence type="ECO:0000256" key="8">
    <source>
        <dbReference type="ARBA" id="ARBA00022857"/>
    </source>
</evidence>
<protein>
    <submittedName>
        <fullName evidence="11">Methylenetetrahydrofolate--tRNA-(Uracil(54)-C(5))-methyltransferase (FADH(2)-oxidizing) TrmFO</fullName>
    </submittedName>
</protein>
<dbReference type="NCBIfam" id="TIGR00137">
    <property type="entry name" value="gid_trmFO"/>
    <property type="match status" value="1"/>
</dbReference>
<evidence type="ECO:0000256" key="1">
    <source>
        <dbReference type="ARBA" id="ARBA00001974"/>
    </source>
</evidence>
<dbReference type="InterPro" id="IPR040131">
    <property type="entry name" value="MnmG_N"/>
</dbReference>
<comment type="cofactor">
    <cofactor evidence="1">
        <name>FAD</name>
        <dbReference type="ChEBI" id="CHEBI:57692"/>
    </cofactor>
</comment>
<dbReference type="InterPro" id="IPR002218">
    <property type="entry name" value="MnmG-rel"/>
</dbReference>
<dbReference type="InterPro" id="IPR036188">
    <property type="entry name" value="FAD/NAD-bd_sf"/>
</dbReference>
<evidence type="ECO:0000256" key="2">
    <source>
        <dbReference type="ARBA" id="ARBA00022490"/>
    </source>
</evidence>
<proteinExistence type="inferred from homology"/>
<evidence type="ECO:0000313" key="12">
    <source>
        <dbReference type="Proteomes" id="UP000177187"/>
    </source>
</evidence>
<evidence type="ECO:0000259" key="10">
    <source>
        <dbReference type="Pfam" id="PF01134"/>
    </source>
</evidence>
<keyword evidence="6" id="KW-0819">tRNA processing</keyword>